<reference evidence="3 4" key="1">
    <citation type="journal article" date="2015" name="Nat. Commun.">
        <title>Outbred genome sequencing and CRISPR/Cas9 gene editing in butterflies.</title>
        <authorList>
            <person name="Li X."/>
            <person name="Fan D."/>
            <person name="Zhang W."/>
            <person name="Liu G."/>
            <person name="Zhang L."/>
            <person name="Zhao L."/>
            <person name="Fang X."/>
            <person name="Chen L."/>
            <person name="Dong Y."/>
            <person name="Chen Y."/>
            <person name="Ding Y."/>
            <person name="Zhao R."/>
            <person name="Feng M."/>
            <person name="Zhu Y."/>
            <person name="Feng Y."/>
            <person name="Jiang X."/>
            <person name="Zhu D."/>
            <person name="Xiang H."/>
            <person name="Feng X."/>
            <person name="Li S."/>
            <person name="Wang J."/>
            <person name="Zhang G."/>
            <person name="Kronforst M.R."/>
            <person name="Wang W."/>
        </authorList>
    </citation>
    <scope>NUCLEOTIDE SEQUENCE [LARGE SCALE GENOMIC DNA]</scope>
    <source>
        <strain evidence="3">Ya'a_city_454_Pm</strain>
        <tissue evidence="3">Whole body</tissue>
    </source>
</reference>
<dbReference type="InParanoid" id="A0A194RRQ5"/>
<dbReference type="InterPro" id="IPR043151">
    <property type="entry name" value="BAH_sf"/>
</dbReference>
<dbReference type="Pfam" id="PF01426">
    <property type="entry name" value="BAH"/>
    <property type="match status" value="1"/>
</dbReference>
<dbReference type="SMART" id="SM00439">
    <property type="entry name" value="BAH"/>
    <property type="match status" value="1"/>
</dbReference>
<dbReference type="GO" id="GO:0005677">
    <property type="term" value="C:chromatin silencing complex"/>
    <property type="evidence" value="ECO:0007669"/>
    <property type="project" value="TreeGrafter"/>
</dbReference>
<organism evidence="3 4">
    <name type="scientific">Papilio machaon</name>
    <name type="common">Old World swallowtail butterfly</name>
    <dbReference type="NCBI Taxonomy" id="76193"/>
    <lineage>
        <taxon>Eukaryota</taxon>
        <taxon>Metazoa</taxon>
        <taxon>Ecdysozoa</taxon>
        <taxon>Arthropoda</taxon>
        <taxon>Hexapoda</taxon>
        <taxon>Insecta</taxon>
        <taxon>Pterygota</taxon>
        <taxon>Neoptera</taxon>
        <taxon>Endopterygota</taxon>
        <taxon>Lepidoptera</taxon>
        <taxon>Glossata</taxon>
        <taxon>Ditrysia</taxon>
        <taxon>Papilionoidea</taxon>
        <taxon>Papilionidae</taxon>
        <taxon>Papilioninae</taxon>
        <taxon>Papilio</taxon>
    </lineage>
</organism>
<accession>A0A194RRQ5</accession>
<dbReference type="GO" id="GO:0045892">
    <property type="term" value="P:negative regulation of DNA-templated transcription"/>
    <property type="evidence" value="ECO:0007669"/>
    <property type="project" value="TreeGrafter"/>
</dbReference>
<sequence>MDEATLLVEAACASPTPSAAGEASEAGEAAEAGKLCVQSPAGGARGGRRRRSGGRRARRAPAPLTPLALQPRPPRPPPRWSNGWNWDGEHYVSKVYLNNDSRLDRTARCWARMWHASGDRVARGDCVLLRASLARAQPFVARVASLWENPDDGEMMVSLVWYYRPEHTERGRQADDAPDEVFASRHRDANSVACIEDKCYVLTFNEYCRYRKRLKASEEGITMAPSIVPPLPAGEVTPTLAPNDTKLPPSVSPELVLFCRKIYDFRSKKIHMPNK</sequence>
<name>A0A194RRQ5_PAPMA</name>
<protein>
    <submittedName>
        <fullName evidence="3">Bromo adjacent-likey domain-containing 1 protein</fullName>
    </submittedName>
</protein>
<feature type="domain" description="BAH" evidence="2">
    <location>
        <begin position="119"/>
        <end position="274"/>
    </location>
</feature>
<evidence type="ECO:0000313" key="3">
    <source>
        <dbReference type="EMBL" id="KPJ20069.1"/>
    </source>
</evidence>
<gene>
    <name evidence="3" type="ORF">RR48_07534</name>
</gene>
<dbReference type="PANTHER" id="PTHR46576:SF1">
    <property type="entry name" value="BROMO ADJACENT HOMOLOGY DOMAIN-CONTAINING 1 PROTEIN"/>
    <property type="match status" value="1"/>
</dbReference>
<proteinExistence type="predicted"/>
<dbReference type="GO" id="GO:0031507">
    <property type="term" value="P:heterochromatin formation"/>
    <property type="evidence" value="ECO:0007669"/>
    <property type="project" value="TreeGrafter"/>
</dbReference>
<dbReference type="STRING" id="76193.A0A194RRQ5"/>
<dbReference type="GO" id="GO:0000976">
    <property type="term" value="F:transcription cis-regulatory region binding"/>
    <property type="evidence" value="ECO:0007669"/>
    <property type="project" value="TreeGrafter"/>
</dbReference>
<feature type="compositionally biased region" description="Low complexity" evidence="1">
    <location>
        <begin position="60"/>
        <end position="70"/>
    </location>
</feature>
<dbReference type="AlphaFoldDB" id="A0A194RRQ5"/>
<keyword evidence="4" id="KW-1185">Reference proteome</keyword>
<dbReference type="EMBL" id="KQ459765">
    <property type="protein sequence ID" value="KPJ20069.1"/>
    <property type="molecule type" value="Genomic_DNA"/>
</dbReference>
<feature type="region of interest" description="Disordered" evidence="1">
    <location>
        <begin position="13"/>
        <end position="80"/>
    </location>
</feature>
<evidence type="ECO:0000256" key="1">
    <source>
        <dbReference type="SAM" id="MobiDB-lite"/>
    </source>
</evidence>
<dbReference type="InterPro" id="IPR001025">
    <property type="entry name" value="BAH_dom"/>
</dbReference>
<dbReference type="PANTHER" id="PTHR46576">
    <property type="entry name" value="BROMO ADJACENT HOMOLOGY DOMAIN-CONTAINING 1 PROTEIN"/>
    <property type="match status" value="1"/>
</dbReference>
<dbReference type="Gene3D" id="2.30.30.490">
    <property type="match status" value="1"/>
</dbReference>
<dbReference type="GO" id="GO:0003682">
    <property type="term" value="F:chromatin binding"/>
    <property type="evidence" value="ECO:0007669"/>
    <property type="project" value="InterPro"/>
</dbReference>
<evidence type="ECO:0000313" key="4">
    <source>
        <dbReference type="Proteomes" id="UP000053240"/>
    </source>
</evidence>
<feature type="compositionally biased region" description="Basic residues" evidence="1">
    <location>
        <begin position="46"/>
        <end position="59"/>
    </location>
</feature>
<evidence type="ECO:0000259" key="2">
    <source>
        <dbReference type="PROSITE" id="PS51038"/>
    </source>
</evidence>
<feature type="compositionally biased region" description="Low complexity" evidence="1">
    <location>
        <begin position="18"/>
        <end position="33"/>
    </location>
</feature>
<dbReference type="PROSITE" id="PS51038">
    <property type="entry name" value="BAH"/>
    <property type="match status" value="1"/>
</dbReference>
<dbReference type="Proteomes" id="UP000053240">
    <property type="component" value="Unassembled WGS sequence"/>
</dbReference>
<dbReference type="InterPro" id="IPR053032">
    <property type="entry name" value="BAH_domain-containing"/>
</dbReference>